<dbReference type="InterPro" id="IPR050160">
    <property type="entry name" value="MHC/Immunoglobulin"/>
</dbReference>
<comment type="caution">
    <text evidence="2">The sequence shown here is derived from an EMBL/GenBank/DDBJ whole genome shotgun (WGS) entry which is preliminary data.</text>
</comment>
<dbReference type="PANTHER" id="PTHR19944">
    <property type="entry name" value="MHC CLASS II-RELATED"/>
    <property type="match status" value="1"/>
</dbReference>
<feature type="non-terminal residue" evidence="2">
    <location>
        <position position="1"/>
    </location>
</feature>
<sequence length="104" mass="10905">GIPLVSVFPAWPPSPGEATTLVCLVENVFPPALEVAWTLAGAAVTRGVTLGPFVPTPDLTFVRFSRISVRPAPGDVVACVVTSRRDNATAVGYWGEESLGHFGD</sequence>
<gene>
    <name evidence="2" type="primary">Hladqa2</name>
    <name evidence="2" type="ORF">PEUTAE_R15546</name>
</gene>
<dbReference type="EMBL" id="WBNO01014571">
    <property type="protein sequence ID" value="NXQ15275.1"/>
    <property type="molecule type" value="Genomic_DNA"/>
</dbReference>
<dbReference type="AlphaFoldDB" id="A0A852F953"/>
<evidence type="ECO:0000259" key="1">
    <source>
        <dbReference type="PROSITE" id="PS50835"/>
    </source>
</evidence>
<dbReference type="SMART" id="SM00407">
    <property type="entry name" value="IGc1"/>
    <property type="match status" value="1"/>
</dbReference>
<dbReference type="PROSITE" id="PS50835">
    <property type="entry name" value="IG_LIKE"/>
    <property type="match status" value="1"/>
</dbReference>
<accession>A0A852F953</accession>
<protein>
    <submittedName>
        <fullName evidence="2">DQA2 protein</fullName>
    </submittedName>
</protein>
<organism evidence="2 3">
    <name type="scientific">Peucedramus taeniatus</name>
    <name type="common">Olive warbler</name>
    <dbReference type="NCBI Taxonomy" id="135441"/>
    <lineage>
        <taxon>Eukaryota</taxon>
        <taxon>Metazoa</taxon>
        <taxon>Chordata</taxon>
        <taxon>Craniata</taxon>
        <taxon>Vertebrata</taxon>
        <taxon>Euteleostomi</taxon>
        <taxon>Archelosauria</taxon>
        <taxon>Archosauria</taxon>
        <taxon>Dinosauria</taxon>
        <taxon>Saurischia</taxon>
        <taxon>Theropoda</taxon>
        <taxon>Coelurosauria</taxon>
        <taxon>Aves</taxon>
        <taxon>Neognathae</taxon>
        <taxon>Neoaves</taxon>
        <taxon>Telluraves</taxon>
        <taxon>Australaves</taxon>
        <taxon>Passeriformes</taxon>
        <taxon>Passeroidea</taxon>
        <taxon>Fringillidae</taxon>
        <taxon>Peucedraminae</taxon>
        <taxon>Peucedramus</taxon>
    </lineage>
</organism>
<dbReference type="Pfam" id="PF07654">
    <property type="entry name" value="C1-set"/>
    <property type="match status" value="1"/>
</dbReference>
<dbReference type="InterPro" id="IPR003597">
    <property type="entry name" value="Ig_C1-set"/>
</dbReference>
<dbReference type="SUPFAM" id="SSF48726">
    <property type="entry name" value="Immunoglobulin"/>
    <property type="match status" value="1"/>
</dbReference>
<evidence type="ECO:0000313" key="3">
    <source>
        <dbReference type="Proteomes" id="UP000629713"/>
    </source>
</evidence>
<feature type="domain" description="Ig-like" evidence="1">
    <location>
        <begin position="3"/>
        <end position="89"/>
    </location>
</feature>
<dbReference type="InterPro" id="IPR013783">
    <property type="entry name" value="Ig-like_fold"/>
</dbReference>
<dbReference type="Proteomes" id="UP000629713">
    <property type="component" value="Unassembled WGS sequence"/>
</dbReference>
<dbReference type="Gene3D" id="2.60.40.10">
    <property type="entry name" value="Immunoglobulins"/>
    <property type="match status" value="1"/>
</dbReference>
<reference evidence="2" key="1">
    <citation type="submission" date="2019-09" db="EMBL/GenBank/DDBJ databases">
        <title>Bird 10,000 Genomes (B10K) Project - Family phase.</title>
        <authorList>
            <person name="Zhang G."/>
        </authorList>
    </citation>
    <scope>NUCLEOTIDE SEQUENCE</scope>
    <source>
        <strain evidence="2">B10K-DU-002-52</strain>
        <tissue evidence="2">Muscle</tissue>
    </source>
</reference>
<feature type="non-terminal residue" evidence="2">
    <location>
        <position position="104"/>
    </location>
</feature>
<dbReference type="PANTHER" id="PTHR19944:SF50">
    <property type="entry name" value="HLA CLASS II HISTOCOMPATIBILITY ANTIGEN, DM ALPHA CHAIN"/>
    <property type="match status" value="1"/>
</dbReference>
<name>A0A852F953_PEUTA</name>
<dbReference type="InterPro" id="IPR007110">
    <property type="entry name" value="Ig-like_dom"/>
</dbReference>
<dbReference type="InterPro" id="IPR036179">
    <property type="entry name" value="Ig-like_dom_sf"/>
</dbReference>
<keyword evidence="3" id="KW-1185">Reference proteome</keyword>
<evidence type="ECO:0000313" key="2">
    <source>
        <dbReference type="EMBL" id="NXQ15275.1"/>
    </source>
</evidence>
<proteinExistence type="predicted"/>